<sequence length="123" mass="13844">MPTPSLNISVDAACVLYLWKLHTFREYNVSKIEELADLLTEHPTLGLKPPENVSIHETVMWPKDPAFEGSKKLGLMVLAGAFAMDFVITVSIISNLVKFLVPCLRFCWQPTQFPTEPPSNRSK</sequence>
<accession>A0A3P7LK51</accession>
<evidence type="ECO:0000256" key="1">
    <source>
        <dbReference type="SAM" id="Phobius"/>
    </source>
</evidence>
<keyword evidence="3" id="KW-1185">Reference proteome</keyword>
<evidence type="ECO:0000313" key="3">
    <source>
        <dbReference type="Proteomes" id="UP000281553"/>
    </source>
</evidence>
<name>A0A3P7LK51_DIBLA</name>
<protein>
    <submittedName>
        <fullName evidence="2">Uncharacterized protein</fullName>
    </submittedName>
</protein>
<dbReference type="AlphaFoldDB" id="A0A3P7LK51"/>
<evidence type="ECO:0000313" key="2">
    <source>
        <dbReference type="EMBL" id="VDN11173.1"/>
    </source>
</evidence>
<dbReference type="Proteomes" id="UP000281553">
    <property type="component" value="Unassembled WGS sequence"/>
</dbReference>
<proteinExistence type="predicted"/>
<gene>
    <name evidence="2" type="ORF">DILT_LOCUS7004</name>
</gene>
<dbReference type="EMBL" id="UYRU01050885">
    <property type="protein sequence ID" value="VDN11173.1"/>
    <property type="molecule type" value="Genomic_DNA"/>
</dbReference>
<keyword evidence="1" id="KW-0472">Membrane</keyword>
<keyword evidence="1" id="KW-0812">Transmembrane</keyword>
<keyword evidence="1" id="KW-1133">Transmembrane helix</keyword>
<reference evidence="2 3" key="1">
    <citation type="submission" date="2018-11" db="EMBL/GenBank/DDBJ databases">
        <authorList>
            <consortium name="Pathogen Informatics"/>
        </authorList>
    </citation>
    <scope>NUCLEOTIDE SEQUENCE [LARGE SCALE GENOMIC DNA]</scope>
</reference>
<feature type="transmembrane region" description="Helical" evidence="1">
    <location>
        <begin position="73"/>
        <end position="97"/>
    </location>
</feature>
<organism evidence="2 3">
    <name type="scientific">Dibothriocephalus latus</name>
    <name type="common">Fish tapeworm</name>
    <name type="synonym">Diphyllobothrium latum</name>
    <dbReference type="NCBI Taxonomy" id="60516"/>
    <lineage>
        <taxon>Eukaryota</taxon>
        <taxon>Metazoa</taxon>
        <taxon>Spiralia</taxon>
        <taxon>Lophotrochozoa</taxon>
        <taxon>Platyhelminthes</taxon>
        <taxon>Cestoda</taxon>
        <taxon>Eucestoda</taxon>
        <taxon>Diphyllobothriidea</taxon>
        <taxon>Diphyllobothriidae</taxon>
        <taxon>Dibothriocephalus</taxon>
    </lineage>
</organism>